<name>A0A8H9LHW0_9ACTN</name>
<evidence type="ECO:0000256" key="2">
    <source>
        <dbReference type="ARBA" id="ARBA00022553"/>
    </source>
</evidence>
<feature type="region of interest" description="N-terminal hotdog fold" evidence="3">
    <location>
        <begin position="580"/>
        <end position="713"/>
    </location>
</feature>
<dbReference type="AlphaFoldDB" id="A0A8H9LHW0"/>
<evidence type="ECO:0000259" key="5">
    <source>
        <dbReference type="PROSITE" id="PS52019"/>
    </source>
</evidence>
<dbReference type="InterPro" id="IPR049900">
    <property type="entry name" value="PKS_mFAS_DH"/>
</dbReference>
<keyword evidence="7" id="KW-1185">Reference proteome</keyword>
<dbReference type="PROSITE" id="PS52019">
    <property type="entry name" value="PKS_MFAS_DH"/>
    <property type="match status" value="1"/>
</dbReference>
<dbReference type="SMART" id="SM00822">
    <property type="entry name" value="PKS_KR"/>
    <property type="match status" value="1"/>
</dbReference>
<sequence>MPSPAVTLPGACGAPGLLALVTGASAGDVRLGGLTFRRPSSRPHGPHEPQGPRQPHESQGAYGAAEPVEAAEHTDSDRLLDRYVLSFAPAVAERVRDDVAALPPGVVLVTGTDPGRLALPHDAITVNPDDDLPALPEDDGPRHIRVLVDLSDPALTAPGWSPQAERLLRLHERMFLVVRHYAARCESLLVTLVGGITDTGVALPFTGLFTGFVKSLALELPAVPIVATLHTETDAASALDAGAAELANRRLLPVVAHVGGRRLTLRALAEPARPTEPPVARESLVVAAGGARGIGAALLTALAERYGPRIVVLGSTRLDVYDPELLDIDPDQAAATRPAYIKGLITGPGRIGVAEANAAFDRLQEARTVRRTLRELERHCGAGRVAYLHCDLRDREAVGRATDAIAAEHGRIDLLVNVAGTNRASAVGTKSRTDFLAVRDLKLRTYLNLKSALAGAPPRRWCNFGSFVGFTGQHGETDYGSANDFLNSSSAWAAARGETEFTIGWTLWRDIGLGATPIMKAFLAKAGQFTATPTEEGVAHFLAELGHPAPPAMTVLFGEKERAAITAAVPEYLDWCAHPPQFLDKVVRGPGELTASRTFDLDRDGYLRMHVVNGYPTLPGTFVPELAAEAAKALVPHRLPVVFEDVRLESFLRVYRNGRPQTKKIHAQLVSENAEESVVQVRILGDVHGPGGRILAKDRLHFSATVRMRDGYRTAPSWQAWDDTGATPVADPYHAPASAALLTEVFVSTDGTRLHPRGRRARLALDAEGVRRWFPDLLVPSVLLDGLARVAVLDLVDGRWTPVAIPRSIRRIEVFGPDNDAVLLGRRVELYSVPEHLDLEDAAADNLCVAVAANGDVLLEIEGTTGQVLGYVDQETGAFLCRDEFARRQR</sequence>
<dbReference type="Proteomes" id="UP000653480">
    <property type="component" value="Unassembled WGS sequence"/>
</dbReference>
<dbReference type="InterPro" id="IPR050091">
    <property type="entry name" value="PKS_NRPS_Biosynth_Enz"/>
</dbReference>
<feature type="active site" description="Proton donor; for dehydratase activity" evidence="3">
    <location>
        <position position="785"/>
    </location>
</feature>
<evidence type="ECO:0000313" key="6">
    <source>
        <dbReference type="EMBL" id="GGO18887.1"/>
    </source>
</evidence>
<feature type="domain" description="PKS/mFAS DH" evidence="5">
    <location>
        <begin position="580"/>
        <end position="875"/>
    </location>
</feature>
<dbReference type="PANTHER" id="PTHR43775">
    <property type="entry name" value="FATTY ACID SYNTHASE"/>
    <property type="match status" value="1"/>
</dbReference>
<dbReference type="InterPro" id="IPR036291">
    <property type="entry name" value="NAD(P)-bd_dom_sf"/>
</dbReference>
<keyword evidence="1" id="KW-0596">Phosphopantetheine</keyword>
<dbReference type="PANTHER" id="PTHR43775:SF37">
    <property type="entry name" value="SI:DKEY-61P9.11"/>
    <property type="match status" value="1"/>
</dbReference>
<dbReference type="InterPro" id="IPR013968">
    <property type="entry name" value="PKS_KR"/>
</dbReference>
<dbReference type="EMBL" id="BMMN01000007">
    <property type="protein sequence ID" value="GGO18887.1"/>
    <property type="molecule type" value="Genomic_DNA"/>
</dbReference>
<dbReference type="GO" id="GO:0006633">
    <property type="term" value="P:fatty acid biosynthetic process"/>
    <property type="evidence" value="ECO:0007669"/>
    <property type="project" value="TreeGrafter"/>
</dbReference>
<dbReference type="Gene3D" id="3.10.129.110">
    <property type="entry name" value="Polyketide synthase dehydratase"/>
    <property type="match status" value="1"/>
</dbReference>
<evidence type="ECO:0000313" key="7">
    <source>
        <dbReference type="Proteomes" id="UP000653480"/>
    </source>
</evidence>
<feature type="region of interest" description="Disordered" evidence="4">
    <location>
        <begin position="31"/>
        <end position="75"/>
    </location>
</feature>
<evidence type="ECO:0000256" key="4">
    <source>
        <dbReference type="SAM" id="MobiDB-lite"/>
    </source>
</evidence>
<protein>
    <recommendedName>
        <fullName evidence="5">PKS/mFAS DH domain-containing protein</fullName>
    </recommendedName>
</protein>
<dbReference type="GO" id="GO:0005886">
    <property type="term" value="C:plasma membrane"/>
    <property type="evidence" value="ECO:0007669"/>
    <property type="project" value="TreeGrafter"/>
</dbReference>
<dbReference type="RefSeq" id="WP_142575409.1">
    <property type="nucleotide sequence ID" value="NZ_BMMN01000007.1"/>
</dbReference>
<dbReference type="GO" id="GO:0004312">
    <property type="term" value="F:fatty acid synthase activity"/>
    <property type="evidence" value="ECO:0007669"/>
    <property type="project" value="TreeGrafter"/>
</dbReference>
<dbReference type="Pfam" id="PF08659">
    <property type="entry name" value="KR"/>
    <property type="match status" value="1"/>
</dbReference>
<reference evidence="6" key="2">
    <citation type="submission" date="2020-09" db="EMBL/GenBank/DDBJ databases">
        <authorList>
            <person name="Sun Q."/>
            <person name="Zhou Y."/>
        </authorList>
    </citation>
    <scope>NUCLEOTIDE SEQUENCE</scope>
    <source>
        <strain evidence="6">CGMCC 4.7138</strain>
    </source>
</reference>
<reference evidence="6" key="1">
    <citation type="journal article" date="2014" name="Int. J. Syst. Evol. Microbiol.">
        <title>Complete genome sequence of Corynebacterium casei LMG S-19264T (=DSM 44701T), isolated from a smear-ripened cheese.</title>
        <authorList>
            <consortium name="US DOE Joint Genome Institute (JGI-PGF)"/>
            <person name="Walter F."/>
            <person name="Albersmeier A."/>
            <person name="Kalinowski J."/>
            <person name="Ruckert C."/>
        </authorList>
    </citation>
    <scope>NUCLEOTIDE SEQUENCE</scope>
    <source>
        <strain evidence="6">CGMCC 4.7138</strain>
    </source>
</reference>
<dbReference type="OrthoDB" id="4490964at2"/>
<evidence type="ECO:0000256" key="3">
    <source>
        <dbReference type="PROSITE-ProRule" id="PRU01363"/>
    </source>
</evidence>
<dbReference type="InterPro" id="IPR042104">
    <property type="entry name" value="PKS_dehydratase_sf"/>
</dbReference>
<comment type="caution">
    <text evidence="6">The sequence shown here is derived from an EMBL/GenBank/DDBJ whole genome shotgun (WGS) entry which is preliminary data.</text>
</comment>
<feature type="active site" description="Proton acceptor; for dehydratase activity" evidence="3">
    <location>
        <position position="610"/>
    </location>
</feature>
<organism evidence="6 7">
    <name type="scientific">Microbispora bryophytorum</name>
    <dbReference type="NCBI Taxonomy" id="1460882"/>
    <lineage>
        <taxon>Bacteria</taxon>
        <taxon>Bacillati</taxon>
        <taxon>Actinomycetota</taxon>
        <taxon>Actinomycetes</taxon>
        <taxon>Streptosporangiales</taxon>
        <taxon>Streptosporangiaceae</taxon>
        <taxon>Microbispora</taxon>
    </lineage>
</organism>
<dbReference type="InterPro" id="IPR049552">
    <property type="entry name" value="PKS_DH_N"/>
</dbReference>
<accession>A0A8H9LHW0</accession>
<dbReference type="Pfam" id="PF21089">
    <property type="entry name" value="PKS_DH_N"/>
    <property type="match status" value="1"/>
</dbReference>
<dbReference type="Gene3D" id="3.40.50.720">
    <property type="entry name" value="NAD(P)-binding Rossmann-like Domain"/>
    <property type="match status" value="1"/>
</dbReference>
<dbReference type="GO" id="GO:0071770">
    <property type="term" value="P:DIM/DIP cell wall layer assembly"/>
    <property type="evidence" value="ECO:0007669"/>
    <property type="project" value="TreeGrafter"/>
</dbReference>
<gene>
    <name evidence="6" type="ORF">GCM10011574_43940</name>
</gene>
<feature type="region of interest" description="C-terminal hotdog fold" evidence="3">
    <location>
        <begin position="724"/>
        <end position="875"/>
    </location>
</feature>
<evidence type="ECO:0000256" key="1">
    <source>
        <dbReference type="ARBA" id="ARBA00022450"/>
    </source>
</evidence>
<keyword evidence="2" id="KW-0597">Phosphoprotein</keyword>
<dbReference type="InterPro" id="IPR057326">
    <property type="entry name" value="KR_dom"/>
</dbReference>
<dbReference type="SUPFAM" id="SSF51735">
    <property type="entry name" value="NAD(P)-binding Rossmann-fold domains"/>
    <property type="match status" value="1"/>
</dbReference>
<proteinExistence type="predicted"/>
<dbReference type="GO" id="GO:0005737">
    <property type="term" value="C:cytoplasm"/>
    <property type="evidence" value="ECO:0007669"/>
    <property type="project" value="TreeGrafter"/>
</dbReference>